<comment type="caution">
    <text evidence="2">The sequence shown here is derived from an EMBL/GenBank/DDBJ whole genome shotgun (WGS) entry which is preliminary data.</text>
</comment>
<reference evidence="2 3" key="1">
    <citation type="submission" date="2019-08" db="EMBL/GenBank/DDBJ databases">
        <title>The genome of the soybean aphid Biotype 1, its phylome, world population structure and adaptation to the North American continent.</title>
        <authorList>
            <person name="Giordano R."/>
            <person name="Donthu R.K."/>
            <person name="Hernandez A.G."/>
            <person name="Wright C.L."/>
            <person name="Zimin A.V."/>
        </authorList>
    </citation>
    <scope>NUCLEOTIDE SEQUENCE [LARGE SCALE GENOMIC DNA]</scope>
    <source>
        <tissue evidence="2">Whole aphids</tissue>
    </source>
</reference>
<accession>A0A6G0TZN5</accession>
<feature type="coiled-coil region" evidence="1">
    <location>
        <begin position="116"/>
        <end position="148"/>
    </location>
</feature>
<name>A0A6G0TZN5_APHGL</name>
<evidence type="ECO:0000313" key="3">
    <source>
        <dbReference type="Proteomes" id="UP000475862"/>
    </source>
</evidence>
<sequence length="296" mass="34676">MSSIRSYYTLREGIYIEDFRKQFIETLLGKLIAFSMTPKETTQRSTNSTTGQSTTDMEVNATTNTKVYDTHKFIIIDFEFSMLHRTSMVLISGAMSNRLDRFRIKKLEGRPLLLPIEEQMRTMKDYELQNAMKEIKRIFKNKPELREACIEQLQTSINSSKGTLNPSYIENYILKGNKINVIVTWNGSSDKAILNRLGITQFQVLNITCYDKYFDQNFFLQIKKFGNKQIIFETEIGTFNKNGRLLNLEETHRMVCSRKHKTGSLHDPRTDVKLTKCIFDYIVRIFGYQNLTKHYE</sequence>
<gene>
    <name evidence="2" type="ORF">AGLY_003448</name>
</gene>
<dbReference type="Proteomes" id="UP000475862">
    <property type="component" value="Unassembled WGS sequence"/>
</dbReference>
<evidence type="ECO:0000313" key="2">
    <source>
        <dbReference type="EMBL" id="KAE9542321.1"/>
    </source>
</evidence>
<dbReference type="EMBL" id="VYZN01000011">
    <property type="protein sequence ID" value="KAE9542321.1"/>
    <property type="molecule type" value="Genomic_DNA"/>
</dbReference>
<dbReference type="OrthoDB" id="6606864at2759"/>
<protein>
    <submittedName>
        <fullName evidence="2">Uncharacterized protein</fullName>
    </submittedName>
</protein>
<dbReference type="AlphaFoldDB" id="A0A6G0TZN5"/>
<evidence type="ECO:0000256" key="1">
    <source>
        <dbReference type="SAM" id="Coils"/>
    </source>
</evidence>
<proteinExistence type="predicted"/>
<keyword evidence="1" id="KW-0175">Coiled coil</keyword>
<organism evidence="2 3">
    <name type="scientific">Aphis glycines</name>
    <name type="common">Soybean aphid</name>
    <dbReference type="NCBI Taxonomy" id="307491"/>
    <lineage>
        <taxon>Eukaryota</taxon>
        <taxon>Metazoa</taxon>
        <taxon>Ecdysozoa</taxon>
        <taxon>Arthropoda</taxon>
        <taxon>Hexapoda</taxon>
        <taxon>Insecta</taxon>
        <taxon>Pterygota</taxon>
        <taxon>Neoptera</taxon>
        <taxon>Paraneoptera</taxon>
        <taxon>Hemiptera</taxon>
        <taxon>Sternorrhyncha</taxon>
        <taxon>Aphidomorpha</taxon>
        <taxon>Aphidoidea</taxon>
        <taxon>Aphididae</taxon>
        <taxon>Aphidini</taxon>
        <taxon>Aphis</taxon>
        <taxon>Aphis</taxon>
    </lineage>
</organism>
<keyword evidence="3" id="KW-1185">Reference proteome</keyword>